<evidence type="ECO:0000256" key="2">
    <source>
        <dbReference type="PROSITE-ProRule" id="PRU00649"/>
    </source>
</evidence>
<gene>
    <name evidence="5" type="ORF">CHC_T00005935001</name>
</gene>
<dbReference type="InterPro" id="IPR051037">
    <property type="entry name" value="RNAPII_TF_IWS1"/>
</dbReference>
<evidence type="ECO:0000256" key="3">
    <source>
        <dbReference type="SAM" id="MobiDB-lite"/>
    </source>
</evidence>
<sequence length="483" mass="54618">MSDPNGIVLHEVFGSDLDSGEEEEFRRKLASPASKNHSASRPSSSSSGLRRAPVMPDSDSEDDLPSKGASLPATSRRPIEFSDSDDDDELESLRRRPSKRQNPDYPDYDSDEGPITDHRNRASNSSSKSSKKSKKARLRRGDDRDEDGFIDDDLARKAGHDDDDIIKTEGGMHVSDEIEADPDEEEAPRSRKSLNAIERAIEDNKALRRPRRKELDPKKIESECIAFLESMMGARDADIKAYRSGKPALNKLKMLRDVELMAMKVSHREILLDNMLLAIVKAWLDPMPDGALPNVEIRSTMLQILLDIPVDSDWVERLHSSQGLGKLIHFLSMKDDIPSNRRLADKLMKRWARPVYQSNNNYHDLLDEFDRPEEGRRAPKDSVAAERKAAMETVKHFQTAQEKLQAFKHKTNEDKVLATIPRRTPFLFTALAESSASIDEKTLREMRNAKSRNKKVNRTMSTLRRANKNKSARAAKPSVNGRS</sequence>
<dbReference type="PANTHER" id="PTHR46010">
    <property type="entry name" value="PROTEIN IWS1 HOMOLOG"/>
    <property type="match status" value="1"/>
</dbReference>
<feature type="compositionally biased region" description="Acidic residues" evidence="3">
    <location>
        <begin position="177"/>
        <end position="186"/>
    </location>
</feature>
<dbReference type="OrthoDB" id="21124at2759"/>
<dbReference type="OMA" id="REMKEMW"/>
<dbReference type="RefSeq" id="XP_005717597.1">
    <property type="nucleotide sequence ID" value="XM_005717540.1"/>
</dbReference>
<proteinExistence type="inferred from homology"/>
<dbReference type="GeneID" id="17325314"/>
<dbReference type="AlphaFoldDB" id="R7QJS3"/>
<dbReference type="Gramene" id="CDF37726">
    <property type="protein sequence ID" value="CDF37726"/>
    <property type="gene ID" value="CHC_T00005935001"/>
</dbReference>
<comment type="subcellular location">
    <subcellularLocation>
        <location evidence="2">Nucleus</location>
    </subcellularLocation>
</comment>
<evidence type="ECO:0000256" key="1">
    <source>
        <dbReference type="ARBA" id="ARBA00037992"/>
    </source>
</evidence>
<evidence type="ECO:0000313" key="5">
    <source>
        <dbReference type="EMBL" id="CDF37726.1"/>
    </source>
</evidence>
<name>R7QJS3_CHOCR</name>
<evidence type="ECO:0000259" key="4">
    <source>
        <dbReference type="PROSITE" id="PS51319"/>
    </source>
</evidence>
<dbReference type="GO" id="GO:0016973">
    <property type="term" value="P:poly(A)+ mRNA export from nucleus"/>
    <property type="evidence" value="ECO:0007669"/>
    <property type="project" value="TreeGrafter"/>
</dbReference>
<dbReference type="Proteomes" id="UP000012073">
    <property type="component" value="Unassembled WGS sequence"/>
</dbReference>
<feature type="region of interest" description="Disordered" evidence="3">
    <location>
        <begin position="1"/>
        <end position="194"/>
    </location>
</feature>
<dbReference type="Gene3D" id="1.20.930.10">
    <property type="entry name" value="Conserved domain common to transcription factors TFIIS, elongin A, CRSP70"/>
    <property type="match status" value="1"/>
</dbReference>
<feature type="domain" description="TFIIS N-terminal" evidence="4">
    <location>
        <begin position="278"/>
        <end position="358"/>
    </location>
</feature>
<dbReference type="InterPro" id="IPR035441">
    <property type="entry name" value="TFIIS/LEDGF_dom_sf"/>
</dbReference>
<dbReference type="PANTHER" id="PTHR46010:SF1">
    <property type="entry name" value="PROTEIN IWS1 HOMOLOG"/>
    <property type="match status" value="1"/>
</dbReference>
<keyword evidence="6" id="KW-1185">Reference proteome</keyword>
<organism evidence="5 6">
    <name type="scientific">Chondrus crispus</name>
    <name type="common">Carrageen Irish moss</name>
    <name type="synonym">Polymorpha crispa</name>
    <dbReference type="NCBI Taxonomy" id="2769"/>
    <lineage>
        <taxon>Eukaryota</taxon>
        <taxon>Rhodophyta</taxon>
        <taxon>Florideophyceae</taxon>
        <taxon>Rhodymeniophycidae</taxon>
        <taxon>Gigartinales</taxon>
        <taxon>Gigartinaceae</taxon>
        <taxon>Chondrus</taxon>
    </lineage>
</organism>
<evidence type="ECO:0000313" key="6">
    <source>
        <dbReference type="Proteomes" id="UP000012073"/>
    </source>
</evidence>
<comment type="similarity">
    <text evidence="1">Belongs to the IWS1 family.</text>
</comment>
<dbReference type="STRING" id="2769.R7QJS3"/>
<protein>
    <recommendedName>
        <fullName evidence="4">TFIIS N-terminal domain-containing protein</fullName>
    </recommendedName>
</protein>
<keyword evidence="2" id="KW-0539">Nucleus</keyword>
<dbReference type="Pfam" id="PF08711">
    <property type="entry name" value="Med26"/>
    <property type="match status" value="1"/>
</dbReference>
<dbReference type="EMBL" id="HG001864">
    <property type="protein sequence ID" value="CDF37726.1"/>
    <property type="molecule type" value="Genomic_DNA"/>
</dbReference>
<feature type="compositionally biased region" description="Low complexity" evidence="3">
    <location>
        <begin position="33"/>
        <end position="52"/>
    </location>
</feature>
<reference evidence="6" key="1">
    <citation type="journal article" date="2013" name="Proc. Natl. Acad. Sci. U.S.A.">
        <title>Genome structure and metabolic features in the red seaweed Chondrus crispus shed light on evolution of the Archaeplastida.</title>
        <authorList>
            <person name="Collen J."/>
            <person name="Porcel B."/>
            <person name="Carre W."/>
            <person name="Ball S.G."/>
            <person name="Chaparro C."/>
            <person name="Tonon T."/>
            <person name="Barbeyron T."/>
            <person name="Michel G."/>
            <person name="Noel B."/>
            <person name="Valentin K."/>
            <person name="Elias M."/>
            <person name="Artiguenave F."/>
            <person name="Arun A."/>
            <person name="Aury J.M."/>
            <person name="Barbosa-Neto J.F."/>
            <person name="Bothwell J.H."/>
            <person name="Bouget F.Y."/>
            <person name="Brillet L."/>
            <person name="Cabello-Hurtado F."/>
            <person name="Capella-Gutierrez S."/>
            <person name="Charrier B."/>
            <person name="Cladiere L."/>
            <person name="Cock J.M."/>
            <person name="Coelho S.M."/>
            <person name="Colleoni C."/>
            <person name="Czjzek M."/>
            <person name="Da Silva C."/>
            <person name="Delage L."/>
            <person name="Denoeud F."/>
            <person name="Deschamps P."/>
            <person name="Dittami S.M."/>
            <person name="Gabaldon T."/>
            <person name="Gachon C.M."/>
            <person name="Groisillier A."/>
            <person name="Herve C."/>
            <person name="Jabbari K."/>
            <person name="Katinka M."/>
            <person name="Kloareg B."/>
            <person name="Kowalczyk N."/>
            <person name="Labadie K."/>
            <person name="Leblanc C."/>
            <person name="Lopez P.J."/>
            <person name="McLachlan D.H."/>
            <person name="Meslet-Cladiere L."/>
            <person name="Moustafa A."/>
            <person name="Nehr Z."/>
            <person name="Nyvall Collen P."/>
            <person name="Panaud O."/>
            <person name="Partensky F."/>
            <person name="Poulain J."/>
            <person name="Rensing S.A."/>
            <person name="Rousvoal S."/>
            <person name="Samson G."/>
            <person name="Symeonidi A."/>
            <person name="Weissenbach J."/>
            <person name="Zambounis A."/>
            <person name="Wincker P."/>
            <person name="Boyen C."/>
        </authorList>
    </citation>
    <scope>NUCLEOTIDE SEQUENCE [LARGE SCALE GENOMIC DNA]</scope>
    <source>
        <strain evidence="6">cv. Stackhouse</strain>
    </source>
</reference>
<dbReference type="KEGG" id="ccp:CHC_T00005935001"/>
<dbReference type="GO" id="GO:0005634">
    <property type="term" value="C:nucleus"/>
    <property type="evidence" value="ECO:0007669"/>
    <property type="project" value="UniProtKB-SubCell"/>
</dbReference>
<dbReference type="PROSITE" id="PS51319">
    <property type="entry name" value="TFIIS_N"/>
    <property type="match status" value="1"/>
</dbReference>
<dbReference type="InterPro" id="IPR017923">
    <property type="entry name" value="TFIIS_N"/>
</dbReference>
<accession>R7QJS3</accession>
<feature type="region of interest" description="Disordered" evidence="3">
    <location>
        <begin position="442"/>
        <end position="483"/>
    </location>
</feature>
<dbReference type="PhylomeDB" id="R7QJS3"/>
<feature type="compositionally biased region" description="Basic residues" evidence="3">
    <location>
        <begin position="129"/>
        <end position="138"/>
    </location>
</feature>